<protein>
    <recommendedName>
        <fullName evidence="4">RRM domain-containing protein</fullName>
    </recommendedName>
</protein>
<feature type="domain" description="RRM" evidence="4">
    <location>
        <begin position="276"/>
        <end position="361"/>
    </location>
</feature>
<dbReference type="EMBL" id="JAAPAO010000129">
    <property type="protein sequence ID" value="KAF4671741.1"/>
    <property type="molecule type" value="Genomic_DNA"/>
</dbReference>
<dbReference type="AlphaFoldDB" id="A0A7J6ML68"/>
<feature type="domain" description="RRM" evidence="4">
    <location>
        <begin position="454"/>
        <end position="529"/>
    </location>
</feature>
<dbReference type="CDD" id="cd12277">
    <property type="entry name" value="RRM3_MEI2_EAR1_like"/>
    <property type="match status" value="1"/>
</dbReference>
<dbReference type="PANTHER" id="PTHR48025:SF1">
    <property type="entry name" value="RRM DOMAIN-CONTAINING PROTEIN"/>
    <property type="match status" value="1"/>
</dbReference>
<dbReference type="Proteomes" id="UP000591131">
    <property type="component" value="Unassembled WGS sequence"/>
</dbReference>
<evidence type="ECO:0000256" key="1">
    <source>
        <dbReference type="ARBA" id="ARBA00022884"/>
    </source>
</evidence>
<dbReference type="Pfam" id="PF00076">
    <property type="entry name" value="RRM_1"/>
    <property type="match status" value="1"/>
</dbReference>
<dbReference type="PANTHER" id="PTHR48025">
    <property type="entry name" value="OS02G0815200 PROTEIN"/>
    <property type="match status" value="1"/>
</dbReference>
<proteinExistence type="predicted"/>
<dbReference type="InterPro" id="IPR012677">
    <property type="entry name" value="Nucleotide-bd_a/b_plait_sf"/>
</dbReference>
<evidence type="ECO:0000256" key="3">
    <source>
        <dbReference type="SAM" id="MobiDB-lite"/>
    </source>
</evidence>
<dbReference type="InterPro" id="IPR050502">
    <property type="entry name" value="Euk_RNA-bind_prot"/>
</dbReference>
<organism evidence="5 6">
    <name type="scientific">Perkinsus chesapeaki</name>
    <name type="common">Clam parasite</name>
    <name type="synonym">Perkinsus andrewsi</name>
    <dbReference type="NCBI Taxonomy" id="330153"/>
    <lineage>
        <taxon>Eukaryota</taxon>
        <taxon>Sar</taxon>
        <taxon>Alveolata</taxon>
        <taxon>Perkinsozoa</taxon>
        <taxon>Perkinsea</taxon>
        <taxon>Perkinsida</taxon>
        <taxon>Perkinsidae</taxon>
        <taxon>Perkinsus</taxon>
    </lineage>
</organism>
<dbReference type="InterPro" id="IPR007201">
    <property type="entry name" value="Mei2-like_Rrm_C"/>
</dbReference>
<sequence>MSISSSGSGSKDPFNRGVGPHSSTDDGGDGMGPLAGMATMKNTFLEFGTPAHETSFRQRSKTLPVVPNMQELLQGSLVKGALESGTHCAAFNEEDEGMSDDDDDDDDFMIRPDRTQSNASMSHGPDAAALIGSKAPPPRTIGSTSPTIDQLIAMQLLATLQTQQLQQGYSGAQFGLGCSNHFCRRGRHSSGGAGCCVDSDDDDFSAASEASSSHEGIGGKEYTLVDLDKEITISPRGHRRGYGQQAPLVVTPSRIKSGAGGDTSAAAAVDDDVNKTTVMLRNIPNKYTQKILLNAIDGRGFEGTYDFFYLPIDFRNRCNLGYAFLNFTSHESAVAFTRSFNGYSLPAFKSTKVCEVCWARVQGLEANVDHYRNSPVNEMPHNEYKPMLFVEGHPVEFPRPLSEGGDQRPPLVVHQTPQHTGGGILQPPPPKHIQHDGTAGGSAGSSASSMIRKNKIFIGGLSVTSTSEAIRQHFMQWGRVTEAAVITDKKTGQSRGFGFCTYAHDVPDEVLTAEHWVDGRNIGVRIYASGPPAASSSSSQSTGGPSSRVHPDFGFVHAPPPPHSSTISSSSSSASTRDYLTLLSKHHQHHHRGRQQQLVSPH</sequence>
<dbReference type="GO" id="GO:0003729">
    <property type="term" value="F:mRNA binding"/>
    <property type="evidence" value="ECO:0007669"/>
    <property type="project" value="TreeGrafter"/>
</dbReference>
<feature type="region of interest" description="Disordered" evidence="3">
    <location>
        <begin position="530"/>
        <end position="602"/>
    </location>
</feature>
<evidence type="ECO:0000313" key="6">
    <source>
        <dbReference type="Proteomes" id="UP000591131"/>
    </source>
</evidence>
<feature type="compositionally biased region" description="Low complexity" evidence="3">
    <location>
        <begin position="1"/>
        <end position="10"/>
    </location>
</feature>
<dbReference type="Pfam" id="PF04059">
    <property type="entry name" value="RRM_2"/>
    <property type="match status" value="1"/>
</dbReference>
<dbReference type="InterPro" id="IPR035979">
    <property type="entry name" value="RBD_domain_sf"/>
</dbReference>
<dbReference type="Gene3D" id="3.30.70.330">
    <property type="match status" value="2"/>
</dbReference>
<feature type="compositionally biased region" description="Low complexity" evidence="3">
    <location>
        <begin position="564"/>
        <end position="576"/>
    </location>
</feature>
<evidence type="ECO:0000313" key="5">
    <source>
        <dbReference type="EMBL" id="KAF4671741.1"/>
    </source>
</evidence>
<name>A0A7J6ML68_PERCH</name>
<accession>A0A7J6ML68</accession>
<dbReference type="InterPro" id="IPR000504">
    <property type="entry name" value="RRM_dom"/>
</dbReference>
<gene>
    <name evidence="5" type="ORF">FOL47_001239</name>
</gene>
<feature type="region of interest" description="Disordered" evidence="3">
    <location>
        <begin position="1"/>
        <end position="36"/>
    </location>
</feature>
<evidence type="ECO:0000259" key="4">
    <source>
        <dbReference type="PROSITE" id="PS50102"/>
    </source>
</evidence>
<keyword evidence="1 2" id="KW-0694">RNA-binding</keyword>
<comment type="caution">
    <text evidence="5">The sequence shown here is derived from an EMBL/GenBank/DDBJ whole genome shotgun (WGS) entry which is preliminary data.</text>
</comment>
<feature type="compositionally biased region" description="Low complexity" evidence="3">
    <location>
        <begin position="530"/>
        <end position="547"/>
    </location>
</feature>
<evidence type="ECO:0000256" key="2">
    <source>
        <dbReference type="PROSITE-ProRule" id="PRU00176"/>
    </source>
</evidence>
<dbReference type="OrthoDB" id="417481at2759"/>
<dbReference type="SMART" id="SM00360">
    <property type="entry name" value="RRM"/>
    <property type="match status" value="2"/>
</dbReference>
<reference evidence="5 6" key="1">
    <citation type="submission" date="2020-04" db="EMBL/GenBank/DDBJ databases">
        <title>Perkinsus chesapeaki whole genome sequence.</title>
        <authorList>
            <person name="Bogema D.R."/>
        </authorList>
    </citation>
    <scope>NUCLEOTIDE SEQUENCE [LARGE SCALE GENOMIC DNA]</scope>
    <source>
        <strain evidence="5">ATCC PRA-425</strain>
    </source>
</reference>
<keyword evidence="6" id="KW-1185">Reference proteome</keyword>
<dbReference type="PROSITE" id="PS50102">
    <property type="entry name" value="RRM"/>
    <property type="match status" value="2"/>
</dbReference>
<feature type="compositionally biased region" description="Basic residues" evidence="3">
    <location>
        <begin position="584"/>
        <end position="594"/>
    </location>
</feature>
<dbReference type="SUPFAM" id="SSF54928">
    <property type="entry name" value="RNA-binding domain, RBD"/>
    <property type="match status" value="2"/>
</dbReference>